<dbReference type="PANTHER" id="PTHR46306">
    <property type="entry name" value="BTB/POZ DOMAIN-CONTAINING PROTEIN 9"/>
    <property type="match status" value="1"/>
</dbReference>
<proteinExistence type="predicted"/>
<protein>
    <submittedName>
        <fullName evidence="3">BTB/POZ protein</fullName>
    </submittedName>
</protein>
<dbReference type="PANTHER" id="PTHR46306:SF1">
    <property type="entry name" value="BTB_POZ DOMAIN-CONTAINING PROTEIN 9"/>
    <property type="match status" value="1"/>
</dbReference>
<dbReference type="GO" id="GO:0005737">
    <property type="term" value="C:cytoplasm"/>
    <property type="evidence" value="ECO:0007669"/>
    <property type="project" value="TreeGrafter"/>
</dbReference>
<dbReference type="PROSITE" id="PS50097">
    <property type="entry name" value="BTB"/>
    <property type="match status" value="1"/>
</dbReference>
<keyword evidence="1" id="KW-0812">Transmembrane</keyword>
<dbReference type="STRING" id="658196.A0A397SJ35"/>
<evidence type="ECO:0000256" key="1">
    <source>
        <dbReference type="SAM" id="Phobius"/>
    </source>
</evidence>
<dbReference type="AlphaFoldDB" id="A0A397SJ35"/>
<feature type="transmembrane region" description="Helical" evidence="1">
    <location>
        <begin position="184"/>
        <end position="204"/>
    </location>
</feature>
<evidence type="ECO:0000313" key="4">
    <source>
        <dbReference type="Proteomes" id="UP000265703"/>
    </source>
</evidence>
<reference evidence="3 4" key="1">
    <citation type="submission" date="2018-06" db="EMBL/GenBank/DDBJ databases">
        <title>Comparative genomics reveals the genomic features of Rhizophagus irregularis, R. cerebriforme, R. diaphanum and Gigaspora rosea, and their symbiotic lifestyle signature.</title>
        <authorList>
            <person name="Morin E."/>
            <person name="San Clemente H."/>
            <person name="Chen E.C.H."/>
            <person name="De La Providencia I."/>
            <person name="Hainaut M."/>
            <person name="Kuo A."/>
            <person name="Kohler A."/>
            <person name="Murat C."/>
            <person name="Tang N."/>
            <person name="Roy S."/>
            <person name="Loubradou J."/>
            <person name="Henrissat B."/>
            <person name="Grigoriev I.V."/>
            <person name="Corradi N."/>
            <person name="Roux C."/>
            <person name="Martin F.M."/>
        </authorList>
    </citation>
    <scope>NUCLEOTIDE SEQUENCE [LARGE SCALE GENOMIC DNA]</scope>
    <source>
        <strain evidence="3 4">DAOM 227022</strain>
    </source>
</reference>
<dbReference type="EMBL" id="QKYT01000461">
    <property type="protein sequence ID" value="RIA84909.1"/>
    <property type="molecule type" value="Genomic_DNA"/>
</dbReference>
<feature type="domain" description="BTB" evidence="2">
    <location>
        <begin position="25"/>
        <end position="98"/>
    </location>
</feature>
<name>A0A397SJ35_9GLOM</name>
<evidence type="ECO:0000259" key="2">
    <source>
        <dbReference type="PROSITE" id="PS50097"/>
    </source>
</evidence>
<organism evidence="3 4">
    <name type="scientific">Glomus cerebriforme</name>
    <dbReference type="NCBI Taxonomy" id="658196"/>
    <lineage>
        <taxon>Eukaryota</taxon>
        <taxon>Fungi</taxon>
        <taxon>Fungi incertae sedis</taxon>
        <taxon>Mucoromycota</taxon>
        <taxon>Glomeromycotina</taxon>
        <taxon>Glomeromycetes</taxon>
        <taxon>Glomerales</taxon>
        <taxon>Glomeraceae</taxon>
        <taxon>Glomus</taxon>
    </lineage>
</organism>
<keyword evidence="1" id="KW-0472">Membrane</keyword>
<dbReference type="Pfam" id="PF00651">
    <property type="entry name" value="BTB"/>
    <property type="match status" value="1"/>
</dbReference>
<keyword evidence="4" id="KW-1185">Reference proteome</keyword>
<dbReference type="OrthoDB" id="298084at2759"/>
<sequence>MESQTLYNKLLRDIGNLYNIEADDYDVKIQVGENSKIKNFKAHSVILRARSTYFRSAFFSNWAKKEGDYFIFKKPKLSAIAFQIILKYIYTGTIELDENNVKNNIIEILIAADEMNLCELVEHLIINLKNYWIKKDSVKQFNQIYQCNGVFSKLEDYYCNDINMYQEPELLIDSNIFRGLNHGVLQRILLLILILQIGYLMSIMK</sequence>
<evidence type="ECO:0000313" key="3">
    <source>
        <dbReference type="EMBL" id="RIA84909.1"/>
    </source>
</evidence>
<gene>
    <name evidence="3" type="ORF">C1645_741991</name>
</gene>
<keyword evidence="1" id="KW-1133">Transmembrane helix</keyword>
<comment type="caution">
    <text evidence="3">The sequence shown here is derived from an EMBL/GenBank/DDBJ whole genome shotgun (WGS) entry which is preliminary data.</text>
</comment>
<dbReference type="InterPro" id="IPR011333">
    <property type="entry name" value="SKP1/BTB/POZ_sf"/>
</dbReference>
<dbReference type="SMART" id="SM00225">
    <property type="entry name" value="BTB"/>
    <property type="match status" value="1"/>
</dbReference>
<dbReference type="InterPro" id="IPR052407">
    <property type="entry name" value="BTB_POZ_domain_cont_9"/>
</dbReference>
<dbReference type="InterPro" id="IPR000210">
    <property type="entry name" value="BTB/POZ_dom"/>
</dbReference>
<dbReference type="Proteomes" id="UP000265703">
    <property type="component" value="Unassembled WGS sequence"/>
</dbReference>
<dbReference type="Gene3D" id="3.30.710.10">
    <property type="entry name" value="Potassium Channel Kv1.1, Chain A"/>
    <property type="match status" value="1"/>
</dbReference>
<dbReference type="SUPFAM" id="SSF54695">
    <property type="entry name" value="POZ domain"/>
    <property type="match status" value="1"/>
</dbReference>
<accession>A0A397SJ35</accession>
<dbReference type="CDD" id="cd18186">
    <property type="entry name" value="BTB_POZ_ZBTB_KLHL-like"/>
    <property type="match status" value="1"/>
</dbReference>